<reference evidence="2" key="1">
    <citation type="journal article" date="2019" name="Sci. Rep.">
        <title>Draft genome of Tanacetum cinerariifolium, the natural source of mosquito coil.</title>
        <authorList>
            <person name="Yamashiro T."/>
            <person name="Shiraishi A."/>
            <person name="Satake H."/>
            <person name="Nakayama K."/>
        </authorList>
    </citation>
    <scope>NUCLEOTIDE SEQUENCE</scope>
</reference>
<feature type="region of interest" description="Disordered" evidence="1">
    <location>
        <begin position="622"/>
        <end position="671"/>
    </location>
</feature>
<sequence>MTIITSKILALPVSYDDDDEEESSNSLEDNIISELPPCVAITPTEPVDSLNMGDEHLDTISATESDKFIKSSVKNLVPNPSESEGDNECDVPAGFTTFSNVLFDAEYDFDSSDDQSFSNEYLLEKIYSNPIFDEEIIPMKIDPHSFNAKSGLIESMPNHDSSIIISSKIDSFFDEFAGELTLLKSIQPGIDETDCHPEEETHFTKRLLYDNLSPRPPEEFVYENSDAEIESFSPSPIPNEDSDSHMEEINLPFTLDNPMPSDIKEEDYDSERIFQSLKNCLTIIPFHSMKMSHTILIFLHPIVLLQNHQMPRWENDPGKLGTTPESLRVTMADQRTMAQLLQAPTEGYEDAIVVPAIIANNFELKHGLLTLVQNKQFYGYDKEDPHAHICYFNKIASTLKFPNVPNTLRNEITNFQQRFDESFSEAWDRFKDLLRACPHHGNFLDKMPCDCLSIIKSKSKVRYSCDKPVVAKVSTNASTFGVSPDVAELKDMVKALLHDKKGQNQSLAPVKAVEESCVTCGGAHSYRICPATDGHAPAYQALAPQTQGVLKEDFSAYVKDNDAVMKNMQTQGQNMQNQLTNLPNLITKFVNSNTASTLSLGTLPRNTIANPKSDLKAITTRSGVSYDGPQIPPPMVENKPEATKDTVSASKPNPKTSILYPSRRNDERNREKANNQIEKFYQIFKDMSFKISFVDALILMPKFASTLKALIGNKEKLSEMARTPLNEHCSVILLKKLPKKLGDPRKFLIPCDFPGMAECLALADLDASMNLMPYSVCKRLSLPNLTPTCMTLQLADCSISRLVGVVEDVYIKVGSFHFSADFVVVDFDANPRVPLILKRSFLKTGKALIDVFEEYSQEVLGFSDTISSGNPTLFYDLIVYATSLTLTPFKNSDFLLEEVDAFLAIEDEPTSSNFQQPYLNPEGDILLLEAFLNDNPSSPPPNQRNYMPEVRKELKICEAKTDKSSVDEPPAVELKALPLHLEYAFLEGDNKLPVIIAKRFECGGEYCSLNCFKVLQEFTFKVVDTKGAKNMAADHLSRLENPHQNVLDLKEINKSFPLERLNLVSTRGNQSTPWFTDFANYHAGNFIVKGMSSQHKSKFFKDEAIDILKASHSGPTGGHHGPNYTARKAFRTAYKTLIGYISYKLVYEKACHLLVELEHKAYWALKYTNFDLKTAGDHRTIQINELNVLRNQAYENSLIYKEKTKRINDSKIKNRVFNIGDRVLLFNSRLNIFFGKLKSCWSGPFTISHVFPYGTVKLSQPDGPNFKVNGHSLKHYFREDAPKLVVPDLQTFAKDY</sequence>
<keyword evidence="2" id="KW-0695">RNA-directed DNA polymerase</keyword>
<proteinExistence type="predicted"/>
<dbReference type="Gene3D" id="2.40.70.10">
    <property type="entry name" value="Acid Proteases"/>
    <property type="match status" value="1"/>
</dbReference>
<evidence type="ECO:0000313" key="2">
    <source>
        <dbReference type="EMBL" id="GEU83176.1"/>
    </source>
</evidence>
<comment type="caution">
    <text evidence="2">The sequence shown here is derived from an EMBL/GenBank/DDBJ whole genome shotgun (WGS) entry which is preliminary data.</text>
</comment>
<dbReference type="PANTHER" id="PTHR33067">
    <property type="entry name" value="RNA-DIRECTED DNA POLYMERASE-RELATED"/>
    <property type="match status" value="1"/>
</dbReference>
<evidence type="ECO:0000256" key="1">
    <source>
        <dbReference type="SAM" id="MobiDB-lite"/>
    </source>
</evidence>
<accession>A0A6L2NAC0</accession>
<feature type="compositionally biased region" description="Polar residues" evidence="1">
    <location>
        <begin position="645"/>
        <end position="656"/>
    </location>
</feature>
<dbReference type="InterPro" id="IPR021109">
    <property type="entry name" value="Peptidase_aspartic_dom_sf"/>
</dbReference>
<name>A0A6L2NAC0_TANCI</name>
<dbReference type="GO" id="GO:0003964">
    <property type="term" value="F:RNA-directed DNA polymerase activity"/>
    <property type="evidence" value="ECO:0007669"/>
    <property type="project" value="UniProtKB-KW"/>
</dbReference>
<organism evidence="2">
    <name type="scientific">Tanacetum cinerariifolium</name>
    <name type="common">Dalmatian daisy</name>
    <name type="synonym">Chrysanthemum cinerariifolium</name>
    <dbReference type="NCBI Taxonomy" id="118510"/>
    <lineage>
        <taxon>Eukaryota</taxon>
        <taxon>Viridiplantae</taxon>
        <taxon>Streptophyta</taxon>
        <taxon>Embryophyta</taxon>
        <taxon>Tracheophyta</taxon>
        <taxon>Spermatophyta</taxon>
        <taxon>Magnoliopsida</taxon>
        <taxon>eudicotyledons</taxon>
        <taxon>Gunneridae</taxon>
        <taxon>Pentapetalae</taxon>
        <taxon>asterids</taxon>
        <taxon>campanulids</taxon>
        <taxon>Asterales</taxon>
        <taxon>Asteraceae</taxon>
        <taxon>Asteroideae</taxon>
        <taxon>Anthemideae</taxon>
        <taxon>Anthemidinae</taxon>
        <taxon>Tanacetum</taxon>
    </lineage>
</organism>
<protein>
    <submittedName>
        <fullName evidence="2">Reverse transcriptase domain-containing protein</fullName>
    </submittedName>
</protein>
<dbReference type="CDD" id="cd00303">
    <property type="entry name" value="retropepsin_like"/>
    <property type="match status" value="1"/>
</dbReference>
<gene>
    <name evidence="2" type="ORF">Tci_055154</name>
</gene>
<keyword evidence="2" id="KW-0808">Transferase</keyword>
<dbReference type="EMBL" id="BKCJ010008632">
    <property type="protein sequence ID" value="GEU83176.1"/>
    <property type="molecule type" value="Genomic_DNA"/>
</dbReference>
<keyword evidence="2" id="KW-0548">Nucleotidyltransferase</keyword>
<dbReference type="PANTHER" id="PTHR33067:SF35">
    <property type="entry name" value="ASPARTIC PEPTIDASE DDI1-TYPE DOMAIN-CONTAINING PROTEIN"/>
    <property type="match status" value="1"/>
</dbReference>